<dbReference type="Pfam" id="PF11360">
    <property type="entry name" value="DUF3110"/>
    <property type="match status" value="1"/>
</dbReference>
<evidence type="ECO:0000313" key="3">
    <source>
        <dbReference type="Proteomes" id="UP000000994"/>
    </source>
</evidence>
<reference evidence="2 4" key="3">
    <citation type="journal article" date="2015" name="PLoS ONE">
        <title>Spontaneous Deletion of an "ORFanage" Region Facilitates Host Adaptation in a "Photosynthetic" Cyanophage.</title>
        <authorList>
            <person name="Puxty R.J."/>
            <person name="Perez-Sepulveda B."/>
            <person name="Rihtman B."/>
            <person name="Evans D.J."/>
            <person name="Millard A.D."/>
            <person name="Scanlan D.J."/>
        </authorList>
    </citation>
    <scope>NUCLEOTIDE SEQUENCE [LARGE SCALE GENOMIC DNA]</scope>
</reference>
<organismHost>
    <name type="scientific">Synechococcus</name>
    <dbReference type="NCBI Taxonomy" id="1129"/>
</organismHost>
<evidence type="ECO:0000313" key="2">
    <source>
        <dbReference type="EMBL" id="CFW42289.1"/>
    </source>
</evidence>
<protein>
    <submittedName>
        <fullName evidence="1">Hypothetical-Protein / belonging to T4-LIKE GC: 142</fullName>
    </submittedName>
</protein>
<dbReference type="RefSeq" id="YP_195152.1">
    <property type="nucleotide sequence ID" value="NC_006820.1"/>
</dbReference>
<proteinExistence type="predicted"/>
<dbReference type="EMBL" id="AJ630128">
    <property type="protein sequence ID" value="CAF34182.1"/>
    <property type="molecule type" value="Genomic_DNA"/>
</dbReference>
<name>Q5GQM0_BPSYP</name>
<dbReference type="OrthoDB" id="26184at10239"/>
<gene>
    <name evidence="2" type="ORF">S-PM2d117</name>
    <name evidence="1" type="ORF">S-PM2p117</name>
</gene>
<accession>Q5GQM0</accession>
<reference evidence="2" key="4">
    <citation type="submission" date="2015-02" db="EMBL/GenBank/DDBJ databases">
        <authorList>
            <person name="Chooi Y.-H."/>
        </authorList>
    </citation>
    <scope>NUCLEOTIDE SEQUENCE</scope>
</reference>
<dbReference type="EMBL" id="LN828717">
    <property type="protein sequence ID" value="CFW42289.1"/>
    <property type="molecule type" value="Genomic_DNA"/>
</dbReference>
<dbReference type="Proteomes" id="UP000246186">
    <property type="component" value="Genome"/>
</dbReference>
<reference evidence="1 3" key="1">
    <citation type="journal article" date="2004" name="Proc. Natl. Acad. Sci. U.S.A.">
        <title>Genetic organization of the psbAD region in phages infecting marine Synechococcus strains.</title>
        <authorList>
            <person name="Millard A."/>
            <person name="Clokie M.R."/>
            <person name="Shub D.A."/>
            <person name="Mann N.H."/>
        </authorList>
    </citation>
    <scope>NUCLEOTIDE SEQUENCE [LARGE SCALE GENOMIC DNA]</scope>
</reference>
<keyword evidence="3" id="KW-1185">Reference proteome</keyword>
<dbReference type="InterPro" id="IPR021503">
    <property type="entry name" value="DUF3110"/>
</dbReference>
<evidence type="ECO:0000313" key="1">
    <source>
        <dbReference type="EMBL" id="CAF34182.1"/>
    </source>
</evidence>
<reference evidence="1 3" key="2">
    <citation type="journal article" date="2005" name="J. Bacteriol.">
        <title>The genome of S-PM2, a 'photosynthetic' T4-type bacteriophage that infects marine Synechococcus strains.</title>
        <authorList>
            <person name="Mann N.H."/>
            <person name="Clokie M.R."/>
            <person name="Millard A."/>
            <person name="Cook A."/>
            <person name="Wilson W.H."/>
            <person name="Wheatley P.J."/>
            <person name="Letarov A."/>
            <person name="Krisch H.M."/>
        </authorList>
    </citation>
    <scope>NUCLEOTIDE SEQUENCE</scope>
</reference>
<dbReference type="Proteomes" id="UP000000994">
    <property type="component" value="Segment"/>
</dbReference>
<sequence>MMYILTLRGHETGVFSLVNDIGEQIIPIFEEYDDAERYHSMIADQSDDGEIPLEILDIDEDVIVSACTERDQKYAIITADDLLIPPDNVIL</sequence>
<organism evidence="1 3">
    <name type="scientific">Synechococcus phage S-PM2</name>
    <dbReference type="NCBI Taxonomy" id="238854"/>
    <lineage>
        <taxon>Viruses</taxon>
        <taxon>Duplodnaviria</taxon>
        <taxon>Heunggongvirae</taxon>
        <taxon>Uroviricota</taxon>
        <taxon>Caudoviricetes</taxon>
        <taxon>Pantevenvirales</taxon>
        <taxon>Kyanoviridae</taxon>
        <taxon>Nodensvirus</taxon>
        <taxon>Nodensvirus spm2</taxon>
    </lineage>
</organism>
<evidence type="ECO:0000313" key="4">
    <source>
        <dbReference type="Proteomes" id="UP000246186"/>
    </source>
</evidence>
<dbReference type="KEGG" id="vg:3260302"/>